<dbReference type="PANTHER" id="PTHR39313">
    <property type="entry name" value="IM:7138239"/>
    <property type="match status" value="1"/>
</dbReference>
<dbReference type="PANTHER" id="PTHR39313:SF1">
    <property type="entry name" value="IM:7138239"/>
    <property type="match status" value="1"/>
</dbReference>
<evidence type="ECO:0008006" key="3">
    <source>
        <dbReference type="Google" id="ProtNLM"/>
    </source>
</evidence>
<proteinExistence type="predicted"/>
<gene>
    <name evidence="2" type="ORF">EGYM00163_LOCUS25754</name>
</gene>
<evidence type="ECO:0000313" key="2">
    <source>
        <dbReference type="EMBL" id="CAE0814598.1"/>
    </source>
</evidence>
<keyword evidence="1" id="KW-0732">Signal</keyword>
<feature type="chain" id="PRO_5030607135" description="CTCK domain-containing protein" evidence="1">
    <location>
        <begin position="16"/>
        <end position="394"/>
    </location>
</feature>
<feature type="signal peptide" evidence="1">
    <location>
        <begin position="1"/>
        <end position="15"/>
    </location>
</feature>
<name>A0A7S4D307_9EUGL</name>
<dbReference type="AlphaFoldDB" id="A0A7S4D307"/>
<sequence>MWPLVLILLIGMTHGETMEVLRLDTAGVDRAEIDVGIPVPVVLCRRVPKVIKIAEYDRGQWSLKDPTQTTVDVGECQGFCLTTAQTGRKSCEAVTTDSVQLTDAKSRRTSWLSVVKECACVCDRIERCPEGWFWNAWHCRCEPKVLPNPCTRLSVYKHLGDFSVDVGMCRGDCHWKGGFAYCRPLTFETQTVTNPYGGAVSTRVIDDCGCSDCRVRAKYRLIKVDEDDVRKVNVGVCGGECGPEEWPTGQNNLEQYWTTQCHVAETKMLLVGNVRVEAVARCDCKPVRPKCARIPHYIQHWGPDGTVQVVDVGRCLGRCGSASQKCIPKFEESIICADPTAQVECGPAPCDDGYTCQPKPGSDCDPTQGGTDCPGTCVPNCDRFKVITDCHCDG</sequence>
<dbReference type="EMBL" id="HBJA01073374">
    <property type="protein sequence ID" value="CAE0814598.1"/>
    <property type="molecule type" value="Transcribed_RNA"/>
</dbReference>
<accession>A0A7S4D307</accession>
<evidence type="ECO:0000256" key="1">
    <source>
        <dbReference type="SAM" id="SignalP"/>
    </source>
</evidence>
<organism evidence="2">
    <name type="scientific">Eutreptiella gymnastica</name>
    <dbReference type="NCBI Taxonomy" id="73025"/>
    <lineage>
        <taxon>Eukaryota</taxon>
        <taxon>Discoba</taxon>
        <taxon>Euglenozoa</taxon>
        <taxon>Euglenida</taxon>
        <taxon>Spirocuta</taxon>
        <taxon>Euglenophyceae</taxon>
        <taxon>Eutreptiales</taxon>
        <taxon>Eutreptiaceae</taxon>
        <taxon>Eutreptiella</taxon>
    </lineage>
</organism>
<protein>
    <recommendedName>
        <fullName evidence="3">CTCK domain-containing protein</fullName>
    </recommendedName>
</protein>
<reference evidence="2" key="1">
    <citation type="submission" date="2021-01" db="EMBL/GenBank/DDBJ databases">
        <authorList>
            <person name="Corre E."/>
            <person name="Pelletier E."/>
            <person name="Niang G."/>
            <person name="Scheremetjew M."/>
            <person name="Finn R."/>
            <person name="Kale V."/>
            <person name="Holt S."/>
            <person name="Cochrane G."/>
            <person name="Meng A."/>
            <person name="Brown T."/>
            <person name="Cohen L."/>
        </authorList>
    </citation>
    <scope>NUCLEOTIDE SEQUENCE</scope>
    <source>
        <strain evidence="2">CCMP1594</strain>
    </source>
</reference>